<dbReference type="SUPFAM" id="SSF118116">
    <property type="entry name" value="DNA mismatch repair protein MutL"/>
    <property type="match status" value="2"/>
</dbReference>
<feature type="region of interest" description="Disordered" evidence="3">
    <location>
        <begin position="1"/>
        <end position="85"/>
    </location>
</feature>
<feature type="compositionally biased region" description="Basic and acidic residues" evidence="3">
    <location>
        <begin position="820"/>
        <end position="830"/>
    </location>
</feature>
<feature type="region of interest" description="Disordered" evidence="3">
    <location>
        <begin position="104"/>
        <end position="209"/>
    </location>
</feature>
<sequence length="1668" mass="180846">MEGEVASKVSSGDREGIQETDEKEEEGGRVKNRCQETEANAGGLRPPVAVQDGRASTGSSCVKAAASSDAEQNSQSSHLSSEDILGSASASSFSSLSFHAFAHAASSSTSLRPQSTSSDASFPLPSSSSTRSSAPSESSASSCSGSSSASSPSSLSTSSTSSSSSSSSASSSSSSASPSSFSSAASPASSSAVRSSSSGGAESERDTGRQAGRLHAMSSLVAEAVCSQQVVLGLKSICKELVENAIDAGATTVEVRFVDGGMASVEVRDNGSGIAPQDFPMLGRRHATSKINKFTDLYSALDTMGFRGEALASLCALSDVEILTRTASEPFATRLRFDHHGKIIHQEPAAREVGTSVTVSNLFASLPLRRRALRQQRQKHLQESLAFLQKFALLHADDCRILVTDFTPANSSRSAEASSGSQRRNGGSSVTLLNTRGTATRLLDAAVTVYGERQMQQCTQVSLAGAEPGREWSVEALLSRPPLGVRTSALQLFFVNKRVVEFPPLLQKLINKKYREVCSRHCFPIVIAFATVAPHLLEVNLRKDKQEVLLAVEKEITEALLKTITDFVAPTVASFQTARGFSQLPRGVSFSSSAEASSRGSCSSSTLTQRSPPSDFSSPSQPPRLPSESCSSSLPLEESCSPSLPSEESCSSSPHTAFRSPAAAAKRETDRQEEDGTSRGESTRQRAGVDEARLRLAQLGEQSGETRDLKLSGDLKEGDRSTREPTSVPEKENVADETFISCFSSVSSPPFLSASSFPALDSTSSCPPSAVPSNLSALEGETRDVHDDHDEEGDRTRRRRATSPQTQCSSDEENLPLSVRLEKKPTDQRRSSFHSSSSTACFSSSSSLVSQESSSFSASKKGRTLHPSKPKDAEVTVASSESSSPCSLFPASRWGSPDGGAEREREEQEKADQAKGKRSEEADAFGSFERRRKARKGVPSRAQLKRREDEFVSESKLLKETVASAVAECHCTEEDLEALYGASDAETGDETKHEAVSSSSSSPASSSSSSFSSSSASSSASPCASSFRFSDCPAAFSFASSSDTQVIGAFDPGTSSMFLDKRAFREMKIVGQFNQGFIIGCLLSRVPSGACPPDASGGSHEFRQVPQTPDHVSPSFSASSSSSSSSASASSFSSSLQSALPASKREVRSLFIVDQHASDEKKRFEDLNEGFKPATQPLLIPLRLHLPVDMARAVSDFDREIRENGFRVTIARERRRLPAREERDATCAGEASEDAADASVEDELVISLSALPVVEGRQLKEEDFIEFLAALLHDEEGHATAARWRRRRRRRRKRTTELTQKRGEPPETPEKPSEEAGARGGDAARGPQAAADEVDVQQGSGSEKRADEDDSDEGEEESEEDDAHAFHHRVLLCRPKKVWEILASRACRSAIMIGDSLTVNQMQTVLKNLATLHLPFNCPHGRPTVRHLFDLHLPAVYPPEREARPVPWERQTEENEAEKEGSGEAEEEGSGEAAKGEEEFDKVEERTWRERMNDEMEATGNWGGRRGEQRRLKGEDASSPDKKKGGVEERREEKQATRRREEEGDVVGGRFRLRRKRCREEKKRGEKRRKKKKVEQSTRIGKDLSAEQHRELTKAQAHRQEEKDHQAIFAEEKGLFDEDDPDVVADGEEKNEQNCLSLRDWKEDDRGFDATSRVPQMKLYELSFDGHK</sequence>
<reference evidence="6 7" key="1">
    <citation type="journal article" date="2016" name="Nat. Commun.">
        <title>Local admixture of amplified and diversified secreted pathogenesis determinants shapes mosaic Toxoplasma gondii genomes.</title>
        <authorList>
            <person name="Lorenzi H."/>
            <person name="Khan A."/>
            <person name="Behnke M.S."/>
            <person name="Namasivayam S."/>
            <person name="Swapna L.S."/>
            <person name="Hadjithomas M."/>
            <person name="Karamycheva S."/>
            <person name="Pinney D."/>
            <person name="Brunk B.P."/>
            <person name="Ajioka J.W."/>
            <person name="Ajzenberg D."/>
            <person name="Boothroyd J.C."/>
            <person name="Boyle J.P."/>
            <person name="Darde M.L."/>
            <person name="Diaz-Miranda M.A."/>
            <person name="Dubey J.P."/>
            <person name="Fritz H.M."/>
            <person name="Gennari S.M."/>
            <person name="Gregory B.D."/>
            <person name="Kim K."/>
            <person name="Saeij J.P."/>
            <person name="Su C."/>
            <person name="White M.W."/>
            <person name="Zhu X.Q."/>
            <person name="Howe D.K."/>
            <person name="Rosenthal B.M."/>
            <person name="Grigg M.E."/>
            <person name="Parkinson J."/>
            <person name="Liu L."/>
            <person name="Kissinger J.C."/>
            <person name="Roos D.S."/>
            <person name="Sibley L.D."/>
        </authorList>
    </citation>
    <scope>NUCLEOTIDE SEQUENCE [LARGE SCALE GENOMIC DNA]</scope>
    <source>
        <strain evidence="6 7">ARI</strain>
    </source>
</reference>
<dbReference type="Pfam" id="PF01119">
    <property type="entry name" value="DNA_mis_repair"/>
    <property type="match status" value="1"/>
</dbReference>
<dbReference type="GO" id="GO:0006298">
    <property type="term" value="P:mismatch repair"/>
    <property type="evidence" value="ECO:0007669"/>
    <property type="project" value="InterPro"/>
</dbReference>
<feature type="region of interest" description="Disordered" evidence="3">
    <location>
        <begin position="592"/>
        <end position="735"/>
    </location>
</feature>
<feature type="compositionally biased region" description="Polar residues" evidence="3">
    <location>
        <begin position="761"/>
        <end position="776"/>
    </location>
</feature>
<evidence type="ECO:0000256" key="3">
    <source>
        <dbReference type="SAM" id="MobiDB-lite"/>
    </source>
</evidence>
<dbReference type="SMART" id="SM00853">
    <property type="entry name" value="MutL_C"/>
    <property type="match status" value="1"/>
</dbReference>
<dbReference type="Pfam" id="PF13589">
    <property type="entry name" value="HATPase_c_3"/>
    <property type="match status" value="1"/>
</dbReference>
<dbReference type="InterPro" id="IPR020568">
    <property type="entry name" value="Ribosomal_Su5_D2-typ_SF"/>
</dbReference>
<dbReference type="SUPFAM" id="SSF55874">
    <property type="entry name" value="ATPase domain of HSP90 chaperone/DNA topoisomerase II/histidine kinase"/>
    <property type="match status" value="1"/>
</dbReference>
<feature type="compositionally biased region" description="Acidic residues" evidence="3">
    <location>
        <begin position="1617"/>
        <end position="1626"/>
    </location>
</feature>
<dbReference type="InterPro" id="IPR014790">
    <property type="entry name" value="MutL_C"/>
</dbReference>
<feature type="compositionally biased region" description="Basic and acidic residues" evidence="3">
    <location>
        <begin position="1574"/>
        <end position="1607"/>
    </location>
</feature>
<feature type="compositionally biased region" description="Basic and acidic residues" evidence="3">
    <location>
        <begin position="1505"/>
        <end position="1542"/>
    </location>
</feature>
<proteinExistence type="inferred from homology"/>
<dbReference type="GO" id="GO:0005524">
    <property type="term" value="F:ATP binding"/>
    <property type="evidence" value="ECO:0007669"/>
    <property type="project" value="InterPro"/>
</dbReference>
<feature type="compositionally biased region" description="Basic and acidic residues" evidence="3">
    <location>
        <begin position="780"/>
        <end position="795"/>
    </location>
</feature>
<protein>
    <submittedName>
        <fullName evidence="6">DNA mismatch repair protein, C-terminal domain-containing protein</fullName>
    </submittedName>
</protein>
<dbReference type="OrthoDB" id="10263226at2759"/>
<dbReference type="Gene3D" id="3.30.565.10">
    <property type="entry name" value="Histidine kinase-like ATPase, C-terminal domain"/>
    <property type="match status" value="1"/>
</dbReference>
<feature type="domain" description="DNA mismatch repair protein S5" evidence="5">
    <location>
        <begin position="446"/>
        <end position="569"/>
    </location>
</feature>
<feature type="compositionally biased region" description="Basic and acidic residues" evidence="3">
    <location>
        <begin position="665"/>
        <end position="694"/>
    </location>
</feature>
<dbReference type="SUPFAM" id="SSF54211">
    <property type="entry name" value="Ribosomal protein S5 domain 2-like"/>
    <property type="match status" value="1"/>
</dbReference>
<dbReference type="GO" id="GO:0016887">
    <property type="term" value="F:ATP hydrolysis activity"/>
    <property type="evidence" value="ECO:0007669"/>
    <property type="project" value="InterPro"/>
</dbReference>
<feature type="compositionally biased region" description="Basic and acidic residues" evidence="3">
    <location>
        <begin position="1450"/>
        <end position="1462"/>
    </location>
</feature>
<dbReference type="NCBIfam" id="TIGR00585">
    <property type="entry name" value="mutl"/>
    <property type="match status" value="1"/>
</dbReference>
<gene>
    <name evidence="6" type="ORF">TGARI_236200</name>
</gene>
<feature type="compositionally biased region" description="Basic and acidic residues" evidence="3">
    <location>
        <begin position="1483"/>
        <end position="1494"/>
    </location>
</feature>
<feature type="compositionally biased region" description="Basic residues" evidence="3">
    <location>
        <begin position="1283"/>
        <end position="1294"/>
    </location>
</feature>
<accession>A0A139XWG9</accession>
<dbReference type="Proteomes" id="UP000074247">
    <property type="component" value="Unassembled WGS sequence"/>
</dbReference>
<dbReference type="SMART" id="SM01340">
    <property type="entry name" value="DNA_mis_repair"/>
    <property type="match status" value="1"/>
</dbReference>
<feature type="compositionally biased region" description="Low complexity" evidence="3">
    <location>
        <begin position="833"/>
        <end position="859"/>
    </location>
</feature>
<feature type="compositionally biased region" description="Basic and acidic residues" evidence="3">
    <location>
        <begin position="1295"/>
        <end position="1317"/>
    </location>
</feature>
<dbReference type="InterPro" id="IPR013507">
    <property type="entry name" value="DNA_mismatch_S5_2-like"/>
</dbReference>
<dbReference type="EMBL" id="AGQS02004764">
    <property type="protein sequence ID" value="KYF43090.1"/>
    <property type="molecule type" value="Genomic_DNA"/>
</dbReference>
<feature type="compositionally biased region" description="Basic and acidic residues" evidence="3">
    <location>
        <begin position="704"/>
        <end position="734"/>
    </location>
</feature>
<dbReference type="GO" id="GO:0030983">
    <property type="term" value="F:mismatched DNA binding"/>
    <property type="evidence" value="ECO:0007669"/>
    <property type="project" value="InterPro"/>
</dbReference>
<feature type="region of interest" description="Disordered" evidence="3">
    <location>
        <begin position="410"/>
        <end position="431"/>
    </location>
</feature>
<feature type="region of interest" description="Disordered" evidence="3">
    <location>
        <begin position="985"/>
        <end position="1017"/>
    </location>
</feature>
<evidence type="ECO:0000259" key="5">
    <source>
        <dbReference type="SMART" id="SM01340"/>
    </source>
</evidence>
<dbReference type="FunFam" id="3.30.565.10:FF:000017">
    <property type="entry name" value="PMS1 homolog 1, mismatch repair system component"/>
    <property type="match status" value="1"/>
</dbReference>
<dbReference type="Gene3D" id="3.30.230.10">
    <property type="match status" value="1"/>
</dbReference>
<dbReference type="InterPro" id="IPR014762">
    <property type="entry name" value="DNA_mismatch_repair_CS"/>
</dbReference>
<dbReference type="InterPro" id="IPR037198">
    <property type="entry name" value="MutL_C_sf"/>
</dbReference>
<feature type="domain" description="MutL C-terminal dimerisation" evidence="4">
    <location>
        <begin position="1069"/>
        <end position="1397"/>
    </location>
</feature>
<feature type="region of interest" description="Disordered" evidence="3">
    <location>
        <begin position="1093"/>
        <end position="1120"/>
    </location>
</feature>
<name>A0A139XWG9_TOXGO</name>
<dbReference type="InterPro" id="IPR036890">
    <property type="entry name" value="HATPase_C_sf"/>
</dbReference>
<feature type="compositionally biased region" description="Low complexity" evidence="3">
    <location>
        <begin position="592"/>
        <end position="619"/>
    </location>
</feature>
<feature type="compositionally biased region" description="Low complexity" evidence="3">
    <location>
        <begin position="997"/>
        <end position="1017"/>
    </location>
</feature>
<dbReference type="VEuPathDB" id="ToxoDB:TGARI_236200"/>
<organism evidence="6 7">
    <name type="scientific">Toxoplasma gondii ARI</name>
    <dbReference type="NCBI Taxonomy" id="1074872"/>
    <lineage>
        <taxon>Eukaryota</taxon>
        <taxon>Sar</taxon>
        <taxon>Alveolata</taxon>
        <taxon>Apicomplexa</taxon>
        <taxon>Conoidasida</taxon>
        <taxon>Coccidia</taxon>
        <taxon>Eucoccidiorida</taxon>
        <taxon>Eimeriorina</taxon>
        <taxon>Sarcocystidae</taxon>
        <taxon>Toxoplasma</taxon>
    </lineage>
</organism>
<feature type="region of interest" description="Disordered" evidence="3">
    <location>
        <begin position="1612"/>
        <end position="1631"/>
    </location>
</feature>
<dbReference type="CDD" id="cd00782">
    <property type="entry name" value="MutL_Trans"/>
    <property type="match status" value="1"/>
</dbReference>
<feature type="compositionally biased region" description="Basic and acidic residues" evidence="3">
    <location>
        <begin position="26"/>
        <end position="36"/>
    </location>
</feature>
<feature type="compositionally biased region" description="Low complexity" evidence="3">
    <location>
        <begin position="104"/>
        <end position="198"/>
    </location>
</feature>
<feature type="compositionally biased region" description="Low complexity" evidence="3">
    <location>
        <begin position="878"/>
        <end position="892"/>
    </location>
</feature>
<dbReference type="CDD" id="cd16926">
    <property type="entry name" value="HATPase_MutL-MLH-PMS-like"/>
    <property type="match status" value="1"/>
</dbReference>
<feature type="region of interest" description="Disordered" evidence="3">
    <location>
        <begin position="1442"/>
        <end position="1546"/>
    </location>
</feature>
<dbReference type="GO" id="GO:0140664">
    <property type="term" value="F:ATP-dependent DNA damage sensor activity"/>
    <property type="evidence" value="ECO:0007669"/>
    <property type="project" value="InterPro"/>
</dbReference>
<comment type="caution">
    <text evidence="6">The sequence shown here is derived from an EMBL/GenBank/DDBJ whole genome shotgun (WGS) entry which is preliminary data.</text>
</comment>
<evidence type="ECO:0000256" key="2">
    <source>
        <dbReference type="ARBA" id="ARBA00022763"/>
    </source>
</evidence>
<dbReference type="InterPro" id="IPR014721">
    <property type="entry name" value="Ribsml_uS5_D2-typ_fold_subgr"/>
</dbReference>
<evidence type="ECO:0000313" key="7">
    <source>
        <dbReference type="Proteomes" id="UP000074247"/>
    </source>
</evidence>
<evidence type="ECO:0000256" key="1">
    <source>
        <dbReference type="ARBA" id="ARBA00006082"/>
    </source>
</evidence>
<feature type="region of interest" description="Disordered" evidence="3">
    <location>
        <begin position="1279"/>
        <end position="1364"/>
    </location>
</feature>
<evidence type="ECO:0000313" key="6">
    <source>
        <dbReference type="EMBL" id="KYF43090.1"/>
    </source>
</evidence>
<dbReference type="InterPro" id="IPR002099">
    <property type="entry name" value="MutL/Mlh/PMS"/>
</dbReference>
<feature type="compositionally biased region" description="Basic and acidic residues" evidence="3">
    <location>
        <begin position="900"/>
        <end position="921"/>
    </location>
</feature>
<feature type="compositionally biased region" description="Low complexity" evidence="3">
    <location>
        <begin position="410"/>
        <end position="429"/>
    </location>
</feature>
<feature type="compositionally biased region" description="Polar residues" evidence="3">
    <location>
        <begin position="69"/>
        <end position="79"/>
    </location>
</feature>
<dbReference type="PANTHER" id="PTHR10073:SF52">
    <property type="entry name" value="MISMATCH REPAIR ENDONUCLEASE PMS2"/>
    <property type="match status" value="1"/>
</dbReference>
<evidence type="ECO:0000259" key="4">
    <source>
        <dbReference type="SMART" id="SM00853"/>
    </source>
</evidence>
<feature type="region of interest" description="Disordered" evidence="3">
    <location>
        <begin position="1219"/>
        <end position="1238"/>
    </location>
</feature>
<keyword evidence="2" id="KW-0227">DNA damage</keyword>
<feature type="region of interest" description="Disordered" evidence="3">
    <location>
        <begin position="753"/>
        <end position="951"/>
    </location>
</feature>
<dbReference type="GO" id="GO:0032389">
    <property type="term" value="C:MutLalpha complex"/>
    <property type="evidence" value="ECO:0007669"/>
    <property type="project" value="TreeGrafter"/>
</dbReference>
<dbReference type="PANTHER" id="PTHR10073">
    <property type="entry name" value="DNA MISMATCH REPAIR PROTEIN MLH, PMS, MUTL"/>
    <property type="match status" value="1"/>
</dbReference>
<feature type="region of interest" description="Disordered" evidence="3">
    <location>
        <begin position="1558"/>
        <end position="1607"/>
    </location>
</feature>
<comment type="similarity">
    <text evidence="1">Belongs to the DNA mismatch repair MutL/HexB family.</text>
</comment>
<dbReference type="PROSITE" id="PS00058">
    <property type="entry name" value="DNA_MISMATCH_REPAIR_1"/>
    <property type="match status" value="1"/>
</dbReference>
<dbReference type="InterPro" id="IPR042120">
    <property type="entry name" value="MutL_C_dimsub"/>
</dbReference>
<dbReference type="Pfam" id="PF08676">
    <property type="entry name" value="MutL_C"/>
    <property type="match status" value="1"/>
</dbReference>
<feature type="compositionally biased region" description="Low complexity" evidence="3">
    <location>
        <begin position="626"/>
        <end position="654"/>
    </location>
</feature>
<feature type="compositionally biased region" description="Acidic residues" evidence="3">
    <location>
        <begin position="1348"/>
        <end position="1362"/>
    </location>
</feature>
<dbReference type="InterPro" id="IPR038973">
    <property type="entry name" value="MutL/Mlh/Pms-like"/>
</dbReference>
<dbReference type="Gene3D" id="3.30.1540.20">
    <property type="entry name" value="MutL, C-terminal domain, dimerisation subdomain"/>
    <property type="match status" value="1"/>
</dbReference>